<comment type="similarity">
    <text evidence="1">Belongs to the YciI family.</text>
</comment>
<dbReference type="InterPro" id="IPR005545">
    <property type="entry name" value="YCII"/>
</dbReference>
<sequence length="114" mass="12175">MKYGLFIYEDESLYGLDEAGPKIQEIVGKHMAFSQELGEACTGGAGLMSTATATTVRKSGGKKTVHDGPFAEAREQLGGFYLIEAADIDEAIEIAKKVPILQDGAIEIRPLVGE</sequence>
<name>N6U245_9HYPH</name>
<proteinExistence type="inferred from homology"/>
<dbReference type="OrthoDB" id="9807535at2"/>
<dbReference type="InterPro" id="IPR011008">
    <property type="entry name" value="Dimeric_a/b-barrel"/>
</dbReference>
<gene>
    <name evidence="3" type="ORF">RHSP_30069</name>
</gene>
<dbReference type="Pfam" id="PF03795">
    <property type="entry name" value="YCII"/>
    <property type="match status" value="1"/>
</dbReference>
<dbReference type="PATRIC" id="fig|363754.4.peg.3366"/>
<protein>
    <recommendedName>
        <fullName evidence="2">YCII-related domain-containing protein</fullName>
    </recommendedName>
</protein>
<evidence type="ECO:0000313" key="4">
    <source>
        <dbReference type="Proteomes" id="UP000012429"/>
    </source>
</evidence>
<dbReference type="RefSeq" id="WP_004119164.1">
    <property type="nucleotide sequence ID" value="NZ_AQHN01000062.1"/>
</dbReference>
<dbReference type="SUPFAM" id="SSF54909">
    <property type="entry name" value="Dimeric alpha+beta barrel"/>
    <property type="match status" value="1"/>
</dbReference>
<accession>N6U245</accession>
<dbReference type="Proteomes" id="UP000012429">
    <property type="component" value="Unassembled WGS sequence"/>
</dbReference>
<keyword evidence="4" id="KW-1185">Reference proteome</keyword>
<evidence type="ECO:0000256" key="1">
    <source>
        <dbReference type="ARBA" id="ARBA00007689"/>
    </source>
</evidence>
<organism evidence="3 4">
    <name type="scientific">Rhizobium freirei PRF 81</name>
    <dbReference type="NCBI Taxonomy" id="363754"/>
    <lineage>
        <taxon>Bacteria</taxon>
        <taxon>Pseudomonadati</taxon>
        <taxon>Pseudomonadota</taxon>
        <taxon>Alphaproteobacteria</taxon>
        <taxon>Hyphomicrobiales</taxon>
        <taxon>Rhizobiaceae</taxon>
        <taxon>Rhizobium/Agrobacterium group</taxon>
        <taxon>Rhizobium</taxon>
    </lineage>
</organism>
<dbReference type="PANTHER" id="PTHR35174:SF3">
    <property type="entry name" value="BLL7171 PROTEIN"/>
    <property type="match status" value="1"/>
</dbReference>
<dbReference type="Gene3D" id="3.30.70.1060">
    <property type="entry name" value="Dimeric alpha+beta barrel"/>
    <property type="match status" value="1"/>
</dbReference>
<dbReference type="PANTHER" id="PTHR35174">
    <property type="entry name" value="BLL7171 PROTEIN-RELATED"/>
    <property type="match status" value="1"/>
</dbReference>
<dbReference type="AlphaFoldDB" id="N6U245"/>
<evidence type="ECO:0000313" key="3">
    <source>
        <dbReference type="EMBL" id="ENN86719.1"/>
    </source>
</evidence>
<dbReference type="STRING" id="363754.RHSP_30069"/>
<comment type="caution">
    <text evidence="3">The sequence shown here is derived from an EMBL/GenBank/DDBJ whole genome shotgun (WGS) entry which is preliminary data.</text>
</comment>
<feature type="domain" description="YCII-related" evidence="2">
    <location>
        <begin position="1"/>
        <end position="111"/>
    </location>
</feature>
<dbReference type="EMBL" id="AQHN01000062">
    <property type="protein sequence ID" value="ENN86719.1"/>
    <property type="molecule type" value="Genomic_DNA"/>
</dbReference>
<evidence type="ECO:0000259" key="2">
    <source>
        <dbReference type="Pfam" id="PF03795"/>
    </source>
</evidence>
<reference evidence="3 4" key="1">
    <citation type="journal article" date="2012" name="BMC Genomics">
        <title>Genomic basis of broad host range and environmental adaptability of Rhizobium tropici CIAT 899 and Rhizobium sp. PRF 81 which are used in inoculants for common bean (Phaseolus vulgaris L.).</title>
        <authorList>
            <person name="Ormeno-Orrillo E."/>
            <person name="Menna P."/>
            <person name="Almeida L.G."/>
            <person name="Ollero F.J."/>
            <person name="Nicolas M.F."/>
            <person name="Pains Rodrigues E."/>
            <person name="Shigueyoshi Nakatani A."/>
            <person name="Silva Batista J.S."/>
            <person name="Oliveira Chueire L.M."/>
            <person name="Souza R.C."/>
            <person name="Ribeiro Vasconcelos A.T."/>
            <person name="Megias M."/>
            <person name="Hungria M."/>
            <person name="Martinez-Romero E."/>
        </authorList>
    </citation>
    <scope>NUCLEOTIDE SEQUENCE [LARGE SCALE GENOMIC DNA]</scope>
    <source>
        <strain evidence="3 4">PRF 81</strain>
    </source>
</reference>